<feature type="signal peptide" evidence="3">
    <location>
        <begin position="1"/>
        <end position="25"/>
    </location>
</feature>
<protein>
    <submittedName>
        <fullName evidence="5">Amino acid ABC transporter substrate-binding protein, PAAT family</fullName>
    </submittedName>
</protein>
<dbReference type="InterPro" id="IPR001638">
    <property type="entry name" value="Solute-binding_3/MltF_N"/>
</dbReference>
<reference evidence="5 6" key="1">
    <citation type="submission" date="2016-10" db="EMBL/GenBank/DDBJ databases">
        <authorList>
            <person name="de Groot N.N."/>
        </authorList>
    </citation>
    <scope>NUCLEOTIDE SEQUENCE [LARGE SCALE GENOMIC DNA]</scope>
    <source>
        <strain evidence="5 6">U95</strain>
    </source>
</reference>
<evidence type="ECO:0000256" key="2">
    <source>
        <dbReference type="SAM" id="MobiDB-lite"/>
    </source>
</evidence>
<evidence type="ECO:0000313" key="5">
    <source>
        <dbReference type="EMBL" id="SCZ50885.1"/>
    </source>
</evidence>
<proteinExistence type="predicted"/>
<dbReference type="STRING" id="1156985.SAMN04488118_101376"/>
<keyword evidence="6" id="KW-1185">Reference proteome</keyword>
<dbReference type="AlphaFoldDB" id="A0A1G5PMV8"/>
<organism evidence="5 6">
    <name type="scientific">Epibacterium ulvae</name>
    <dbReference type="NCBI Taxonomy" id="1156985"/>
    <lineage>
        <taxon>Bacteria</taxon>
        <taxon>Pseudomonadati</taxon>
        <taxon>Pseudomonadota</taxon>
        <taxon>Alphaproteobacteria</taxon>
        <taxon>Rhodobacterales</taxon>
        <taxon>Roseobacteraceae</taxon>
        <taxon>Epibacterium</taxon>
    </lineage>
</organism>
<dbReference type="Gene3D" id="3.10.350.10">
    <property type="entry name" value="LysM domain"/>
    <property type="match status" value="1"/>
</dbReference>
<evidence type="ECO:0000313" key="6">
    <source>
        <dbReference type="Proteomes" id="UP000198767"/>
    </source>
</evidence>
<feature type="region of interest" description="Disordered" evidence="2">
    <location>
        <begin position="83"/>
        <end position="112"/>
    </location>
</feature>
<dbReference type="InterPro" id="IPR036779">
    <property type="entry name" value="LysM_dom_sf"/>
</dbReference>
<gene>
    <name evidence="5" type="ORF">SAMN04488118_101376</name>
</gene>
<feature type="chain" id="PRO_5011734988" evidence="3">
    <location>
        <begin position="26"/>
        <end position="363"/>
    </location>
</feature>
<dbReference type="Gene3D" id="3.40.190.10">
    <property type="entry name" value="Periplasmic binding protein-like II"/>
    <property type="match status" value="2"/>
</dbReference>
<feature type="compositionally biased region" description="Pro residues" evidence="2">
    <location>
        <begin position="91"/>
        <end position="103"/>
    </location>
</feature>
<dbReference type="OrthoDB" id="8479038at2"/>
<keyword evidence="1 3" id="KW-0732">Signal</keyword>
<dbReference type="SUPFAM" id="SSF53850">
    <property type="entry name" value="Periplasmic binding protein-like II"/>
    <property type="match status" value="1"/>
</dbReference>
<evidence type="ECO:0000256" key="1">
    <source>
        <dbReference type="ARBA" id="ARBA00022729"/>
    </source>
</evidence>
<dbReference type="CDD" id="cd00118">
    <property type="entry name" value="LysM"/>
    <property type="match status" value="1"/>
</dbReference>
<name>A0A1G5PMV8_9RHOB</name>
<evidence type="ECO:0000259" key="4">
    <source>
        <dbReference type="Pfam" id="PF00497"/>
    </source>
</evidence>
<dbReference type="RefSeq" id="WP_090215297.1">
    <property type="nucleotide sequence ID" value="NZ_CANMPF010000002.1"/>
</dbReference>
<dbReference type="Pfam" id="PF00497">
    <property type="entry name" value="SBP_bac_3"/>
    <property type="match status" value="1"/>
</dbReference>
<dbReference type="EMBL" id="FMWG01000001">
    <property type="protein sequence ID" value="SCZ50885.1"/>
    <property type="molecule type" value="Genomic_DNA"/>
</dbReference>
<feature type="domain" description="Solute-binding protein family 3/N-terminal" evidence="4">
    <location>
        <begin position="123"/>
        <end position="354"/>
    </location>
</feature>
<dbReference type="PANTHER" id="PTHR35936">
    <property type="entry name" value="MEMBRANE-BOUND LYTIC MUREIN TRANSGLYCOSYLASE F"/>
    <property type="match status" value="1"/>
</dbReference>
<sequence length="363" mass="40155">MITKLTRLVSPIALAVGLLPSAALAICDVDYVARPGDNLFSIADEHYGDRDKWRLIFEQNTRMLAGSTVIPGRTLRIPCPEEEATASAPAVPTPAQPSAPAQPAPAVSTAPAPRQSVELTLLTGNGFAPFTGENLPGQGMVTELFTAAMQLAPSQVSYDITWDDNWDSHLFPKLNDKQFDMGFPWVKPDCIQTPDHERCVNFHFSDPLISLPVMLFVKAGNEFSYTSDADVVGKTLCRPEGYYTHDLDTEARRWLSDGKVTLVQPESVQACFSLLNEERVDAVALNLFEGANTIVKENLRDTVVPLERPLSEVGLHVVISKSHWRGTSHLYRVNAGLKKLRENGQFEAIMNKHLELFWADLRS</sequence>
<dbReference type="PANTHER" id="PTHR35936:SF19">
    <property type="entry name" value="AMINO-ACID-BINDING PROTEIN YXEM-RELATED"/>
    <property type="match status" value="1"/>
</dbReference>
<dbReference type="InterPro" id="IPR018392">
    <property type="entry name" value="LysM"/>
</dbReference>
<accession>A0A1G5PMV8</accession>
<evidence type="ECO:0000256" key="3">
    <source>
        <dbReference type="SAM" id="SignalP"/>
    </source>
</evidence>
<dbReference type="Proteomes" id="UP000198767">
    <property type="component" value="Unassembled WGS sequence"/>
</dbReference>